<evidence type="ECO:0000256" key="4">
    <source>
        <dbReference type="ARBA" id="ARBA00023157"/>
    </source>
</evidence>
<dbReference type="AlphaFoldDB" id="A0A2G5PJQ2"/>
<keyword evidence="2" id="KW-0719">Serine esterase</keyword>
<dbReference type="EMBL" id="PDKV01000014">
    <property type="protein sequence ID" value="PIB78539.1"/>
    <property type="molecule type" value="Genomic_DNA"/>
</dbReference>
<proteinExistence type="inferred from homology"/>
<dbReference type="OrthoDB" id="3690529at2"/>
<evidence type="ECO:0000256" key="2">
    <source>
        <dbReference type="ARBA" id="ARBA00022487"/>
    </source>
</evidence>
<feature type="chain" id="PRO_5013808098" evidence="5">
    <location>
        <begin position="28"/>
        <end position="208"/>
    </location>
</feature>
<protein>
    <submittedName>
        <fullName evidence="6">Cutinase family protein</fullName>
    </submittedName>
</protein>
<gene>
    <name evidence="6" type="ORF">CQY23_12650</name>
</gene>
<dbReference type="Pfam" id="PF01083">
    <property type="entry name" value="Cutinase"/>
    <property type="match status" value="1"/>
</dbReference>
<evidence type="ECO:0000256" key="5">
    <source>
        <dbReference type="SAM" id="SignalP"/>
    </source>
</evidence>
<sequence length="208" mass="21104">MRVTRILGSVVALTGWAAGIAIPSASADPPCPDVEVVFARGTGEPPGPGGVGQAFVDSLSSHLPERSVAVYPVNYPATPNYAESAAEGADDASAHVRETVAACPNTKTVLGGYSQGAGVASSATGKLPPPEADHVAAVVLFGRPASTYASNSWGGPLPVISPAYQPKTMDFCVPDDSICSEGNNPIAHVSYVGSDLIDQAAVFAAERL</sequence>
<evidence type="ECO:0000313" key="6">
    <source>
        <dbReference type="EMBL" id="PIB78539.1"/>
    </source>
</evidence>
<keyword evidence="3" id="KW-0378">Hydrolase</keyword>
<dbReference type="SMART" id="SM01110">
    <property type="entry name" value="Cutinase"/>
    <property type="match status" value="1"/>
</dbReference>
<dbReference type="PANTHER" id="PTHR33630:SF9">
    <property type="entry name" value="CUTINASE 4"/>
    <property type="match status" value="1"/>
</dbReference>
<evidence type="ECO:0000313" key="7">
    <source>
        <dbReference type="Proteomes" id="UP000230971"/>
    </source>
</evidence>
<accession>A0A2G5PJQ2</accession>
<reference evidence="6 7" key="1">
    <citation type="journal article" date="2017" name="Infect. Genet. Evol.">
        <title>The new phylogeny of the genus Mycobacterium: The old and the news.</title>
        <authorList>
            <person name="Tortoli E."/>
            <person name="Fedrizzi T."/>
            <person name="Meehan C.J."/>
            <person name="Trovato A."/>
            <person name="Grottola A."/>
            <person name="Giacobazzi E."/>
            <person name="Serpini G.F."/>
            <person name="Tagliazucchi S."/>
            <person name="Fabio A."/>
            <person name="Bettua C."/>
            <person name="Bertorelli R."/>
            <person name="Frascaro F."/>
            <person name="De Sanctis V."/>
            <person name="Pecorari M."/>
            <person name="Jousson O."/>
            <person name="Segata N."/>
            <person name="Cirillo D.M."/>
        </authorList>
    </citation>
    <scope>NUCLEOTIDE SEQUENCE [LARGE SCALE GENOMIC DNA]</scope>
    <source>
        <strain evidence="6 7">NCTC 12882</strain>
    </source>
</reference>
<evidence type="ECO:0000256" key="3">
    <source>
        <dbReference type="ARBA" id="ARBA00022801"/>
    </source>
</evidence>
<feature type="signal peptide" evidence="5">
    <location>
        <begin position="1"/>
        <end position="27"/>
    </location>
</feature>
<keyword evidence="4" id="KW-1015">Disulfide bond</keyword>
<dbReference type="RefSeq" id="WP_084706884.1">
    <property type="nucleotide sequence ID" value="NZ_BBUN01000009.1"/>
</dbReference>
<evidence type="ECO:0000256" key="1">
    <source>
        <dbReference type="ARBA" id="ARBA00007534"/>
    </source>
</evidence>
<dbReference type="SUPFAM" id="SSF53474">
    <property type="entry name" value="alpha/beta-Hydrolases"/>
    <property type="match status" value="1"/>
</dbReference>
<name>A0A2G5PJQ2_MYCCE</name>
<dbReference type="InterPro" id="IPR000675">
    <property type="entry name" value="Cutinase/axe"/>
</dbReference>
<dbReference type="InterPro" id="IPR029058">
    <property type="entry name" value="AB_hydrolase_fold"/>
</dbReference>
<dbReference type="GO" id="GO:0052689">
    <property type="term" value="F:carboxylic ester hydrolase activity"/>
    <property type="evidence" value="ECO:0007669"/>
    <property type="project" value="UniProtKB-KW"/>
</dbReference>
<keyword evidence="5" id="KW-0732">Signal</keyword>
<dbReference type="Proteomes" id="UP000230971">
    <property type="component" value="Unassembled WGS sequence"/>
</dbReference>
<organism evidence="6 7">
    <name type="scientific">Mycobacterium celatum</name>
    <dbReference type="NCBI Taxonomy" id="28045"/>
    <lineage>
        <taxon>Bacteria</taxon>
        <taxon>Bacillati</taxon>
        <taxon>Actinomycetota</taxon>
        <taxon>Actinomycetes</taxon>
        <taxon>Mycobacteriales</taxon>
        <taxon>Mycobacteriaceae</taxon>
        <taxon>Mycobacterium</taxon>
    </lineage>
</organism>
<dbReference type="PANTHER" id="PTHR33630">
    <property type="entry name" value="CUTINASE RV1984C-RELATED-RELATED"/>
    <property type="match status" value="1"/>
</dbReference>
<dbReference type="Gene3D" id="3.40.50.1820">
    <property type="entry name" value="alpha/beta hydrolase"/>
    <property type="match status" value="1"/>
</dbReference>
<comment type="caution">
    <text evidence="6">The sequence shown here is derived from an EMBL/GenBank/DDBJ whole genome shotgun (WGS) entry which is preliminary data.</text>
</comment>
<comment type="similarity">
    <text evidence="1">Belongs to the cutinase family.</text>
</comment>